<dbReference type="Proteomes" id="UP000317944">
    <property type="component" value="Unassembled WGS sequence"/>
</dbReference>
<protein>
    <submittedName>
        <fullName evidence="5">Acyl-CoA thioesterase</fullName>
    </submittedName>
</protein>
<dbReference type="SUPFAM" id="SSF54637">
    <property type="entry name" value="Thioesterase/thiol ester dehydrase-isomerase"/>
    <property type="match status" value="1"/>
</dbReference>
<sequence>MNKNFKYCKDSRVMRTSRVFPNDINNHNTLFGGRLMSDIDQVASISAAKHSRRDCVTASTDSVDFLHPIRPTDSVYFESYVTWTGTSSMEVFVKVISENLKTGERKVAATALLTFVALDENNKPAPVPSVIPETVEETKLHETASERAKARADRKKESKALAQFISMNDPWDYRLEMMENYYM</sequence>
<reference evidence="5 6" key="1">
    <citation type="submission" date="2018-03" db="EMBL/GenBank/DDBJ databases">
        <title>Aerobic endospore-forming bacteria genome sequencing and assembly.</title>
        <authorList>
            <person name="Cavalcante D.A."/>
            <person name="Driks A."/>
            <person name="Putonti C."/>
            <person name="De-Souza M.T."/>
        </authorList>
    </citation>
    <scope>NUCLEOTIDE SEQUENCE [LARGE SCALE GENOMIC DNA]</scope>
    <source>
        <strain evidence="5 6">SDF0037</strain>
    </source>
</reference>
<dbReference type="Pfam" id="PF03061">
    <property type="entry name" value="4HBT"/>
    <property type="match status" value="1"/>
</dbReference>
<feature type="domain" description="HotDog ACOT-type" evidence="4">
    <location>
        <begin position="9"/>
        <end position="121"/>
    </location>
</feature>
<accession>A0A544UF49</accession>
<dbReference type="InterPro" id="IPR029069">
    <property type="entry name" value="HotDog_dom_sf"/>
</dbReference>
<gene>
    <name evidence="5" type="ORF">C7Y47_14355</name>
</gene>
<comment type="caution">
    <text evidence="5">The sequence shown here is derived from an EMBL/GenBank/DDBJ whole genome shotgun (WGS) entry which is preliminary data.</text>
</comment>
<proteinExistence type="inferred from homology"/>
<dbReference type="InterPro" id="IPR033120">
    <property type="entry name" value="HOTDOG_ACOT"/>
</dbReference>
<dbReference type="GO" id="GO:0005829">
    <property type="term" value="C:cytosol"/>
    <property type="evidence" value="ECO:0007669"/>
    <property type="project" value="TreeGrafter"/>
</dbReference>
<evidence type="ECO:0000256" key="1">
    <source>
        <dbReference type="ARBA" id="ARBA00010458"/>
    </source>
</evidence>
<dbReference type="AlphaFoldDB" id="A0A544UF49"/>
<evidence type="ECO:0000256" key="3">
    <source>
        <dbReference type="PROSITE-ProRule" id="PRU01106"/>
    </source>
</evidence>
<dbReference type="InterPro" id="IPR006683">
    <property type="entry name" value="Thioestr_dom"/>
</dbReference>
<evidence type="ECO:0000313" key="6">
    <source>
        <dbReference type="Proteomes" id="UP000317944"/>
    </source>
</evidence>
<dbReference type="InterPro" id="IPR040170">
    <property type="entry name" value="Cytosol_ACT"/>
</dbReference>
<dbReference type="CDD" id="cd03442">
    <property type="entry name" value="BFIT_BACH"/>
    <property type="match status" value="1"/>
</dbReference>
<keyword evidence="2 3" id="KW-0378">Hydrolase</keyword>
<dbReference type="GO" id="GO:0006637">
    <property type="term" value="P:acyl-CoA metabolic process"/>
    <property type="evidence" value="ECO:0007669"/>
    <property type="project" value="TreeGrafter"/>
</dbReference>
<dbReference type="OrthoDB" id="9791628at2"/>
<dbReference type="GO" id="GO:0009062">
    <property type="term" value="P:fatty acid catabolic process"/>
    <property type="evidence" value="ECO:0007669"/>
    <property type="project" value="TreeGrafter"/>
</dbReference>
<dbReference type="PANTHER" id="PTHR11049:SF24">
    <property type="entry name" value="CYTOSOLIC ACYL COENZYME A THIOESTER HYDROLASE"/>
    <property type="match status" value="1"/>
</dbReference>
<comment type="similarity">
    <text evidence="1">Belongs to the acyl coenzyme A hydrolase family.</text>
</comment>
<dbReference type="PROSITE" id="PS51770">
    <property type="entry name" value="HOTDOG_ACOT"/>
    <property type="match status" value="1"/>
</dbReference>
<evidence type="ECO:0000256" key="2">
    <source>
        <dbReference type="ARBA" id="ARBA00022801"/>
    </source>
</evidence>
<dbReference type="PANTHER" id="PTHR11049">
    <property type="entry name" value="ACYL COENZYME A THIOESTER HYDROLASE"/>
    <property type="match status" value="1"/>
</dbReference>
<dbReference type="RefSeq" id="WP_142509401.1">
    <property type="nucleotide sequence ID" value="NZ_SADV01000011.1"/>
</dbReference>
<name>A0A544UF49_LYSSH</name>
<organism evidence="5 6">
    <name type="scientific">Lysinibacillus sphaericus</name>
    <name type="common">Bacillus sphaericus</name>
    <dbReference type="NCBI Taxonomy" id="1421"/>
    <lineage>
        <taxon>Bacteria</taxon>
        <taxon>Bacillati</taxon>
        <taxon>Bacillota</taxon>
        <taxon>Bacilli</taxon>
        <taxon>Bacillales</taxon>
        <taxon>Bacillaceae</taxon>
        <taxon>Lysinibacillus</taxon>
    </lineage>
</organism>
<dbReference type="GO" id="GO:0052816">
    <property type="term" value="F:long-chain fatty acyl-CoA hydrolase activity"/>
    <property type="evidence" value="ECO:0007669"/>
    <property type="project" value="TreeGrafter"/>
</dbReference>
<dbReference type="EMBL" id="SADV01000011">
    <property type="protein sequence ID" value="TQR31170.1"/>
    <property type="molecule type" value="Genomic_DNA"/>
</dbReference>
<dbReference type="Gene3D" id="3.10.129.10">
    <property type="entry name" value="Hotdog Thioesterase"/>
    <property type="match status" value="1"/>
</dbReference>
<evidence type="ECO:0000259" key="4">
    <source>
        <dbReference type="PROSITE" id="PS51770"/>
    </source>
</evidence>
<evidence type="ECO:0000313" key="5">
    <source>
        <dbReference type="EMBL" id="TQR31170.1"/>
    </source>
</evidence>